<sequence>MKKKESAPFGAGMSSLLMVFVVLCLTVFGVLAYMTARADSRLTQRSAQMVQAYYAADAEAEEALARLDAALLEMPEKEALESAGFTVGANEQPLTGKLEIPVDGTRIYRMQVEISGGDYRITVRQTEDNTVWEDEILDVWDGR</sequence>
<reference evidence="1" key="1">
    <citation type="submission" date="2020-10" db="EMBL/GenBank/DDBJ databases">
        <authorList>
            <person name="Gilroy R."/>
        </authorList>
    </citation>
    <scope>NUCLEOTIDE SEQUENCE</scope>
    <source>
        <strain evidence="1">CHK199-13235</strain>
    </source>
</reference>
<accession>A0A9D1FNI4</accession>
<dbReference type="EMBL" id="DVJP01000050">
    <property type="protein sequence ID" value="HIS76698.1"/>
    <property type="molecule type" value="Genomic_DNA"/>
</dbReference>
<evidence type="ECO:0000313" key="1">
    <source>
        <dbReference type="EMBL" id="HIS76698.1"/>
    </source>
</evidence>
<organism evidence="1 2">
    <name type="scientific">Candidatus Merdivicinus excrementipullorum</name>
    <dbReference type="NCBI Taxonomy" id="2840867"/>
    <lineage>
        <taxon>Bacteria</taxon>
        <taxon>Bacillati</taxon>
        <taxon>Bacillota</taxon>
        <taxon>Clostridia</taxon>
        <taxon>Eubacteriales</taxon>
        <taxon>Oscillospiraceae</taxon>
        <taxon>Oscillospiraceae incertae sedis</taxon>
        <taxon>Candidatus Merdivicinus</taxon>
    </lineage>
</organism>
<dbReference type="Proteomes" id="UP000824002">
    <property type="component" value="Unassembled WGS sequence"/>
</dbReference>
<proteinExistence type="predicted"/>
<comment type="caution">
    <text evidence="1">The sequence shown here is derived from an EMBL/GenBank/DDBJ whole genome shotgun (WGS) entry which is preliminary data.</text>
</comment>
<evidence type="ECO:0000313" key="2">
    <source>
        <dbReference type="Proteomes" id="UP000824002"/>
    </source>
</evidence>
<gene>
    <name evidence="1" type="ORF">IAB51_07785</name>
</gene>
<evidence type="ECO:0008006" key="3">
    <source>
        <dbReference type="Google" id="ProtNLM"/>
    </source>
</evidence>
<dbReference type="AlphaFoldDB" id="A0A9D1FNI4"/>
<name>A0A9D1FNI4_9FIRM</name>
<protein>
    <recommendedName>
        <fullName evidence="3">Type 4 fimbrial biogenesis protein PilX N-terminal domain-containing protein</fullName>
    </recommendedName>
</protein>
<reference evidence="1" key="2">
    <citation type="journal article" date="2021" name="PeerJ">
        <title>Extensive microbial diversity within the chicken gut microbiome revealed by metagenomics and culture.</title>
        <authorList>
            <person name="Gilroy R."/>
            <person name="Ravi A."/>
            <person name="Getino M."/>
            <person name="Pursley I."/>
            <person name="Horton D.L."/>
            <person name="Alikhan N.F."/>
            <person name="Baker D."/>
            <person name="Gharbi K."/>
            <person name="Hall N."/>
            <person name="Watson M."/>
            <person name="Adriaenssens E.M."/>
            <person name="Foster-Nyarko E."/>
            <person name="Jarju S."/>
            <person name="Secka A."/>
            <person name="Antonio M."/>
            <person name="Oren A."/>
            <person name="Chaudhuri R.R."/>
            <person name="La Ragione R."/>
            <person name="Hildebrand F."/>
            <person name="Pallen M.J."/>
        </authorList>
    </citation>
    <scope>NUCLEOTIDE SEQUENCE</scope>
    <source>
        <strain evidence="1">CHK199-13235</strain>
    </source>
</reference>